<dbReference type="Proteomes" id="UP000177821">
    <property type="component" value="Unassembled WGS sequence"/>
</dbReference>
<organism evidence="1 2">
    <name type="scientific">Candidatus Woykebacteria bacterium RIFCSPHIGHO2_02_FULL_43_16b</name>
    <dbReference type="NCBI Taxonomy" id="1802601"/>
    <lineage>
        <taxon>Bacteria</taxon>
        <taxon>Candidatus Woykeibacteriota</taxon>
    </lineage>
</organism>
<evidence type="ECO:0000313" key="1">
    <source>
        <dbReference type="EMBL" id="OGY29708.1"/>
    </source>
</evidence>
<accession>A0A1G1WPP2</accession>
<name>A0A1G1WPP2_9BACT</name>
<gene>
    <name evidence="1" type="ORF">A3J50_02085</name>
</gene>
<dbReference type="InterPro" id="IPR027417">
    <property type="entry name" value="P-loop_NTPase"/>
</dbReference>
<dbReference type="SUPFAM" id="SSF52540">
    <property type="entry name" value="P-loop containing nucleoside triphosphate hydrolases"/>
    <property type="match status" value="1"/>
</dbReference>
<protein>
    <recommendedName>
        <fullName evidence="3">Phosphoribulokinase/uridine kinase domain-containing protein</fullName>
    </recommendedName>
</protein>
<sequence length="224" mass="25325">MLIFLGPERQFEERRIMKKGKVIAAICGPSCSGKTETSVAAAKLDPDVRVYPYDEHDLYPSNTPELQEFMARGGPPHWEARELFDTPAFVQNVRRWHDGLPVCLPANSRESMATGLDTRIIAPGRINIVEGVHVLSFPELIPLYDATFFIEISLEEMVKRRLARHPGSLYPWDLESYITGPLIQGTLECVMDQKPRAQYQLDGTKPFEELAQEVLRIMTAVLQG</sequence>
<evidence type="ECO:0008006" key="3">
    <source>
        <dbReference type="Google" id="ProtNLM"/>
    </source>
</evidence>
<dbReference type="EMBL" id="MHCX01000016">
    <property type="protein sequence ID" value="OGY29708.1"/>
    <property type="molecule type" value="Genomic_DNA"/>
</dbReference>
<proteinExistence type="predicted"/>
<dbReference type="AlphaFoldDB" id="A0A1G1WPP2"/>
<comment type="caution">
    <text evidence="1">The sequence shown here is derived from an EMBL/GenBank/DDBJ whole genome shotgun (WGS) entry which is preliminary data.</text>
</comment>
<reference evidence="1 2" key="1">
    <citation type="journal article" date="2016" name="Nat. Commun.">
        <title>Thousands of microbial genomes shed light on interconnected biogeochemical processes in an aquifer system.</title>
        <authorList>
            <person name="Anantharaman K."/>
            <person name="Brown C.T."/>
            <person name="Hug L.A."/>
            <person name="Sharon I."/>
            <person name="Castelle C.J."/>
            <person name="Probst A.J."/>
            <person name="Thomas B.C."/>
            <person name="Singh A."/>
            <person name="Wilkins M.J."/>
            <person name="Karaoz U."/>
            <person name="Brodie E.L."/>
            <person name="Williams K.H."/>
            <person name="Hubbard S.S."/>
            <person name="Banfield J.F."/>
        </authorList>
    </citation>
    <scope>NUCLEOTIDE SEQUENCE [LARGE SCALE GENOMIC DNA]</scope>
</reference>
<dbReference type="Gene3D" id="3.40.50.300">
    <property type="entry name" value="P-loop containing nucleotide triphosphate hydrolases"/>
    <property type="match status" value="1"/>
</dbReference>
<evidence type="ECO:0000313" key="2">
    <source>
        <dbReference type="Proteomes" id="UP000177821"/>
    </source>
</evidence>